<organism evidence="3 4">
    <name type="scientific">Psychrobacillus faecigallinarum</name>
    <dbReference type="NCBI Taxonomy" id="2762235"/>
    <lineage>
        <taxon>Bacteria</taxon>
        <taxon>Bacillati</taxon>
        <taxon>Bacillota</taxon>
        <taxon>Bacilli</taxon>
        <taxon>Bacillales</taxon>
        <taxon>Bacillaceae</taxon>
        <taxon>Psychrobacillus</taxon>
    </lineage>
</organism>
<evidence type="ECO:0000313" key="4">
    <source>
        <dbReference type="Proteomes" id="UP000640786"/>
    </source>
</evidence>
<keyword evidence="2" id="KW-0812">Transmembrane</keyword>
<proteinExistence type="predicted"/>
<name>A0ABR8R642_9BACI</name>
<keyword evidence="4" id="KW-1185">Reference proteome</keyword>
<evidence type="ECO:0000313" key="3">
    <source>
        <dbReference type="EMBL" id="MBD7943261.1"/>
    </source>
</evidence>
<comment type="caution">
    <text evidence="3">The sequence shown here is derived from an EMBL/GenBank/DDBJ whole genome shotgun (WGS) entry which is preliminary data.</text>
</comment>
<accession>A0ABR8R642</accession>
<feature type="compositionally biased region" description="Low complexity" evidence="1">
    <location>
        <begin position="92"/>
        <end position="109"/>
    </location>
</feature>
<sequence length="226" mass="24489">MKKLKIFAIIVLVLIIAGGSYLLYTFKFKEYDVADDEVKEIVEKEPYKVELPGGVIISMDENGEVIEEEGTSGETVGNNAVDGNGESSNNVTGNDGTDNSSGTSSGSSNETTVAAIKEKYTPALEGLEDQADTKVNALIVKAKKEYVDKQANGEKINVGYFYNKYMAAAKDLEGNTDKVFDAVLNAVEKDLAANGFDKTEAKAMEEEYEAKKKARRDSILKKALGN</sequence>
<feature type="transmembrane region" description="Helical" evidence="2">
    <location>
        <begin position="6"/>
        <end position="24"/>
    </location>
</feature>
<protein>
    <submittedName>
        <fullName evidence="3">Uncharacterized protein</fullName>
    </submittedName>
</protein>
<feature type="region of interest" description="Disordered" evidence="1">
    <location>
        <begin position="68"/>
        <end position="111"/>
    </location>
</feature>
<keyword evidence="2" id="KW-1133">Transmembrane helix</keyword>
<evidence type="ECO:0000256" key="1">
    <source>
        <dbReference type="SAM" id="MobiDB-lite"/>
    </source>
</evidence>
<dbReference type="EMBL" id="JACSQO010000001">
    <property type="protein sequence ID" value="MBD7943261.1"/>
    <property type="molecule type" value="Genomic_DNA"/>
</dbReference>
<reference evidence="3 4" key="1">
    <citation type="submission" date="2020-08" db="EMBL/GenBank/DDBJ databases">
        <title>A Genomic Blueprint of the Chicken Gut Microbiome.</title>
        <authorList>
            <person name="Gilroy R."/>
            <person name="Ravi A."/>
            <person name="Getino M."/>
            <person name="Pursley I."/>
            <person name="Horton D.L."/>
            <person name="Alikhan N.-F."/>
            <person name="Baker D."/>
            <person name="Gharbi K."/>
            <person name="Hall N."/>
            <person name="Watson M."/>
            <person name="Adriaenssens E.M."/>
            <person name="Foster-Nyarko E."/>
            <person name="Jarju S."/>
            <person name="Secka A."/>
            <person name="Antonio M."/>
            <person name="Oren A."/>
            <person name="Chaudhuri R."/>
            <person name="La Ragione R.M."/>
            <person name="Hildebrand F."/>
            <person name="Pallen M.J."/>
        </authorList>
    </citation>
    <scope>NUCLEOTIDE SEQUENCE [LARGE SCALE GENOMIC DNA]</scope>
    <source>
        <strain evidence="3 4">Sa2BUA9</strain>
    </source>
</reference>
<gene>
    <name evidence="3" type="ORF">H9650_03945</name>
</gene>
<dbReference type="Proteomes" id="UP000640786">
    <property type="component" value="Unassembled WGS sequence"/>
</dbReference>
<evidence type="ECO:0000256" key="2">
    <source>
        <dbReference type="SAM" id="Phobius"/>
    </source>
</evidence>
<keyword evidence="2" id="KW-0472">Membrane</keyword>
<dbReference type="RefSeq" id="WP_191696614.1">
    <property type="nucleotide sequence ID" value="NZ_JACSQO010000001.1"/>
</dbReference>